<comment type="catalytic activity">
    <reaction evidence="15">
        <text>ADP-D-ribose + H2O = D-ribose 5-phosphate + AMP + 2 H(+)</text>
        <dbReference type="Rhea" id="RHEA:10412"/>
        <dbReference type="ChEBI" id="CHEBI:15377"/>
        <dbReference type="ChEBI" id="CHEBI:15378"/>
        <dbReference type="ChEBI" id="CHEBI:57967"/>
        <dbReference type="ChEBI" id="CHEBI:78346"/>
        <dbReference type="ChEBI" id="CHEBI:456215"/>
        <dbReference type="EC" id="3.6.1.53"/>
    </reaction>
</comment>
<evidence type="ECO:0000313" key="18">
    <source>
        <dbReference type="Ensembl" id="ENSCMIP00000015744.1"/>
    </source>
</evidence>
<comment type="similarity">
    <text evidence="2">Belongs to the ADPRibase-Mn family.</text>
</comment>
<evidence type="ECO:0000256" key="15">
    <source>
        <dbReference type="ARBA" id="ARBA00047894"/>
    </source>
</evidence>
<evidence type="ECO:0000256" key="11">
    <source>
        <dbReference type="ARBA" id="ARBA00030848"/>
    </source>
</evidence>
<dbReference type="SUPFAM" id="SSF56300">
    <property type="entry name" value="Metallo-dependent phosphatases"/>
    <property type="match status" value="1"/>
</dbReference>
<reference evidence="19" key="1">
    <citation type="journal article" date="2006" name="Science">
        <title>Ancient noncoding elements conserved in the human genome.</title>
        <authorList>
            <person name="Venkatesh B."/>
            <person name="Kirkness E.F."/>
            <person name="Loh Y.H."/>
            <person name="Halpern A.L."/>
            <person name="Lee A.P."/>
            <person name="Johnson J."/>
            <person name="Dandona N."/>
            <person name="Viswanathan L.D."/>
            <person name="Tay A."/>
            <person name="Venter J.C."/>
            <person name="Strausberg R.L."/>
            <person name="Brenner S."/>
        </authorList>
    </citation>
    <scope>NUCLEOTIDE SEQUENCE [LARGE SCALE GENOMIC DNA]</scope>
</reference>
<reference evidence="18" key="4">
    <citation type="submission" date="2025-08" db="UniProtKB">
        <authorList>
            <consortium name="Ensembl"/>
        </authorList>
    </citation>
    <scope>IDENTIFICATION</scope>
</reference>
<dbReference type="RefSeq" id="XP_007887052.1">
    <property type="nucleotide sequence ID" value="XM_007888861.2"/>
</dbReference>
<sequence length="345" mass="39249">MVRVGCEALRRMTDRAQRSTELLFSFGVIADVQYADTEDGFNYTGTRQRYYRSSLDLLRSAIRDWNREAPPPVFVLQLGDIIDGCNSRQKTSARALRAVLAELTRCRCPVHHVWGNHEFYNFDRNELLTSALNSKHLGEDPTSGAAANDPEGFYSYHFSPFPKFRFVLTDTYDLSVLGRQNGSKKHQEALQTLREKNKNENLNSPIGLAEQNFVEFNGGFSREQLEWLNQVLTFSDNNQEKVTVVGHLPVHPNSTDPICVAWNYEKILSVLHAHQSVVCFISGHDHDGGYFLDEHGIHHLTFEGVIETPPNSQAFGTIYAHEDRMVLVGRGRVPNRILHYRKTGD</sequence>
<dbReference type="GO" id="GO:0047631">
    <property type="term" value="F:ADP-ribose diphosphatase activity"/>
    <property type="evidence" value="ECO:0007669"/>
    <property type="project" value="UniProtKB-EC"/>
</dbReference>
<dbReference type="EC" id="3.6.1.13" evidence="5"/>
<dbReference type="InParanoid" id="A0A4W3I3S8"/>
<evidence type="ECO:0000256" key="3">
    <source>
        <dbReference type="ARBA" id="ARBA00011245"/>
    </source>
</evidence>
<dbReference type="RefSeq" id="XP_042198353.1">
    <property type="nucleotide sequence ID" value="XM_042342419.1"/>
</dbReference>
<protein>
    <recommendedName>
        <fullName evidence="7">Manganese-dependent ADP-ribose/CDP-alcohol diphosphatase</fullName>
        <ecNumber evidence="5">3.6.1.13</ecNumber>
        <ecNumber evidence="4">3.6.1.16</ecNumber>
        <ecNumber evidence="6">3.6.1.53</ecNumber>
    </recommendedName>
    <alternativeName>
        <fullName evidence="12">ADPRibase-Mn</fullName>
    </alternativeName>
    <alternativeName>
        <fullName evidence="11">CDP-choline phosphohydrolase</fullName>
    </alternativeName>
</protein>
<dbReference type="EC" id="3.6.1.16" evidence="4"/>
<dbReference type="AlphaFoldDB" id="A0A4W3I3S8"/>
<dbReference type="EC" id="3.6.1.53" evidence="6"/>
<evidence type="ECO:0000256" key="1">
    <source>
        <dbReference type="ARBA" id="ARBA00001946"/>
    </source>
</evidence>
<evidence type="ECO:0000256" key="2">
    <source>
        <dbReference type="ARBA" id="ARBA00006362"/>
    </source>
</evidence>
<organism evidence="18 19">
    <name type="scientific">Callorhinchus milii</name>
    <name type="common">Ghost shark</name>
    <dbReference type="NCBI Taxonomy" id="7868"/>
    <lineage>
        <taxon>Eukaryota</taxon>
        <taxon>Metazoa</taxon>
        <taxon>Chordata</taxon>
        <taxon>Craniata</taxon>
        <taxon>Vertebrata</taxon>
        <taxon>Chondrichthyes</taxon>
        <taxon>Holocephali</taxon>
        <taxon>Chimaeriformes</taxon>
        <taxon>Callorhinchidae</taxon>
        <taxon>Callorhinchus</taxon>
    </lineage>
</organism>
<dbReference type="PANTHER" id="PTHR16509:SF1">
    <property type="entry name" value="MANGANESE-DEPENDENT ADP-RIBOSE_CDP-ALCOHOL DIPHOSPHATASE"/>
    <property type="match status" value="1"/>
</dbReference>
<comment type="catalytic activity">
    <reaction evidence="13">
        <text>CDP-glycerol + H2O = sn-glycerol 3-phosphate + CMP + 2 H(+)</text>
        <dbReference type="Rhea" id="RHEA:21692"/>
        <dbReference type="ChEBI" id="CHEBI:15377"/>
        <dbReference type="ChEBI" id="CHEBI:15378"/>
        <dbReference type="ChEBI" id="CHEBI:57597"/>
        <dbReference type="ChEBI" id="CHEBI:58311"/>
        <dbReference type="ChEBI" id="CHEBI:60377"/>
        <dbReference type="EC" id="3.6.1.16"/>
    </reaction>
</comment>
<evidence type="ECO:0000256" key="10">
    <source>
        <dbReference type="ARBA" id="ARBA00022833"/>
    </source>
</evidence>
<evidence type="ECO:0000313" key="19">
    <source>
        <dbReference type="Proteomes" id="UP000314986"/>
    </source>
</evidence>
<dbReference type="KEGG" id="cmk:103175697"/>
<reference evidence="19" key="3">
    <citation type="journal article" date="2014" name="Nature">
        <title>Elephant shark genome provides unique insights into gnathostome evolution.</title>
        <authorList>
            <consortium name="International Elephant Shark Genome Sequencing Consortium"/>
            <person name="Venkatesh B."/>
            <person name="Lee A.P."/>
            <person name="Ravi V."/>
            <person name="Maurya A.K."/>
            <person name="Lian M.M."/>
            <person name="Swann J.B."/>
            <person name="Ohta Y."/>
            <person name="Flajnik M.F."/>
            <person name="Sutoh Y."/>
            <person name="Kasahara M."/>
            <person name="Hoon S."/>
            <person name="Gangu V."/>
            <person name="Roy S.W."/>
            <person name="Irimia M."/>
            <person name="Korzh V."/>
            <person name="Kondrychyn I."/>
            <person name="Lim Z.W."/>
            <person name="Tay B.H."/>
            <person name="Tohari S."/>
            <person name="Kong K.W."/>
            <person name="Ho S."/>
            <person name="Lorente-Galdos B."/>
            <person name="Quilez J."/>
            <person name="Marques-Bonet T."/>
            <person name="Raney B.J."/>
            <person name="Ingham P.W."/>
            <person name="Tay A."/>
            <person name="Hillier L.W."/>
            <person name="Minx P."/>
            <person name="Boehm T."/>
            <person name="Wilson R.K."/>
            <person name="Brenner S."/>
            <person name="Warren W.C."/>
        </authorList>
    </citation>
    <scope>NUCLEOTIDE SEQUENCE [LARGE SCALE GENOMIC DNA]</scope>
</reference>
<reference evidence="19" key="2">
    <citation type="journal article" date="2007" name="PLoS Biol.">
        <title>Survey sequencing and comparative analysis of the elephant shark (Callorhinchus milii) genome.</title>
        <authorList>
            <person name="Venkatesh B."/>
            <person name="Kirkness E.F."/>
            <person name="Loh Y.H."/>
            <person name="Halpern A.L."/>
            <person name="Lee A.P."/>
            <person name="Johnson J."/>
            <person name="Dandona N."/>
            <person name="Viswanathan L.D."/>
            <person name="Tay A."/>
            <person name="Venter J.C."/>
            <person name="Strausberg R.L."/>
            <person name="Brenner S."/>
        </authorList>
    </citation>
    <scope>NUCLEOTIDE SEQUENCE [LARGE SCALE GENOMIC DNA]</scope>
</reference>
<evidence type="ECO:0000256" key="8">
    <source>
        <dbReference type="ARBA" id="ARBA00022723"/>
    </source>
</evidence>
<dbReference type="RefSeq" id="XP_042198354.1">
    <property type="nucleotide sequence ID" value="XM_042342420.1"/>
</dbReference>
<dbReference type="Gene3D" id="3.60.21.10">
    <property type="match status" value="1"/>
</dbReference>
<evidence type="ECO:0000256" key="13">
    <source>
        <dbReference type="ARBA" id="ARBA00047486"/>
    </source>
</evidence>
<comment type="catalytic activity">
    <reaction evidence="14">
        <text>CDP-choline + H2O = phosphocholine + CMP + 2 H(+)</text>
        <dbReference type="Rhea" id="RHEA:32487"/>
        <dbReference type="ChEBI" id="CHEBI:15377"/>
        <dbReference type="ChEBI" id="CHEBI:15378"/>
        <dbReference type="ChEBI" id="CHEBI:58779"/>
        <dbReference type="ChEBI" id="CHEBI:60377"/>
        <dbReference type="ChEBI" id="CHEBI:295975"/>
        <dbReference type="EC" id="3.6.1.53"/>
    </reaction>
</comment>
<dbReference type="InterPro" id="IPR029052">
    <property type="entry name" value="Metallo-depent_PP-like"/>
</dbReference>
<keyword evidence="19" id="KW-1185">Reference proteome</keyword>
<evidence type="ECO:0000256" key="4">
    <source>
        <dbReference type="ARBA" id="ARBA00012443"/>
    </source>
</evidence>
<comment type="catalytic activity">
    <reaction evidence="16">
        <text>ADP-D-ribose + H2O = D-ribose 5-phosphate + AMP + 2 H(+)</text>
        <dbReference type="Rhea" id="RHEA:10412"/>
        <dbReference type="ChEBI" id="CHEBI:15377"/>
        <dbReference type="ChEBI" id="CHEBI:15378"/>
        <dbReference type="ChEBI" id="CHEBI:57967"/>
        <dbReference type="ChEBI" id="CHEBI:78346"/>
        <dbReference type="ChEBI" id="CHEBI:456215"/>
        <dbReference type="EC" id="3.6.1.13"/>
    </reaction>
</comment>
<dbReference type="OMA" id="GHNHAGN"/>
<dbReference type="GeneID" id="103175697"/>
<dbReference type="Pfam" id="PF00149">
    <property type="entry name" value="Metallophos"/>
    <property type="match status" value="1"/>
</dbReference>
<keyword evidence="9" id="KW-0378">Hydrolase</keyword>
<evidence type="ECO:0000259" key="17">
    <source>
        <dbReference type="Pfam" id="PF00149"/>
    </source>
</evidence>
<proteinExistence type="inferred from homology"/>
<dbReference type="OrthoDB" id="9675250at2759"/>
<dbReference type="GO" id="GO:0047734">
    <property type="term" value="F:CDP-glycerol diphosphatase activity"/>
    <property type="evidence" value="ECO:0007669"/>
    <property type="project" value="UniProtKB-EC"/>
</dbReference>
<evidence type="ECO:0000256" key="9">
    <source>
        <dbReference type="ARBA" id="ARBA00022801"/>
    </source>
</evidence>
<name>A0A4W3I3S8_CALMI</name>
<comment type="subunit">
    <text evidence="3">Monomer.</text>
</comment>
<accession>A0A4W3I3S8</accession>
<dbReference type="GeneTree" id="ENSGT00390000014667"/>
<feature type="domain" description="Calcineurin-like phosphoesterase" evidence="17">
    <location>
        <begin position="25"/>
        <end position="287"/>
    </location>
</feature>
<gene>
    <name evidence="18" type="primary">adprm</name>
</gene>
<dbReference type="InterPro" id="IPR041869">
    <property type="entry name" value="MPP_ADPRM"/>
</dbReference>
<dbReference type="Proteomes" id="UP000314986">
    <property type="component" value="Unassembled WGS sequence"/>
</dbReference>
<dbReference type="PANTHER" id="PTHR16509">
    <property type="match status" value="1"/>
</dbReference>
<dbReference type="InterPro" id="IPR004843">
    <property type="entry name" value="Calcineurin-like_PHP"/>
</dbReference>
<evidence type="ECO:0000256" key="5">
    <source>
        <dbReference type="ARBA" id="ARBA00012453"/>
    </source>
</evidence>
<keyword evidence="10" id="KW-0862">Zinc</keyword>
<dbReference type="CTD" id="56985"/>
<dbReference type="Ensembl" id="ENSCMIT00000016063.1">
    <property type="protein sequence ID" value="ENSCMIP00000015744.1"/>
    <property type="gene ID" value="ENSCMIG00000007651.1"/>
</dbReference>
<comment type="cofactor">
    <cofactor evidence="1">
        <name>Mg(2+)</name>
        <dbReference type="ChEBI" id="CHEBI:18420"/>
    </cofactor>
</comment>
<evidence type="ECO:0000256" key="14">
    <source>
        <dbReference type="ARBA" id="ARBA00047636"/>
    </source>
</evidence>
<evidence type="ECO:0000256" key="16">
    <source>
        <dbReference type="ARBA" id="ARBA00049546"/>
    </source>
</evidence>
<dbReference type="STRING" id="7868.ENSCMIP00000015744"/>
<dbReference type="GO" id="GO:0008663">
    <property type="term" value="F:2',3'-cyclic-nucleotide 2'-phosphodiesterase activity"/>
    <property type="evidence" value="ECO:0007669"/>
    <property type="project" value="TreeGrafter"/>
</dbReference>
<reference evidence="18" key="5">
    <citation type="submission" date="2025-09" db="UniProtKB">
        <authorList>
            <consortium name="Ensembl"/>
        </authorList>
    </citation>
    <scope>IDENTIFICATION</scope>
</reference>
<evidence type="ECO:0000256" key="7">
    <source>
        <dbReference type="ARBA" id="ARBA00016378"/>
    </source>
</evidence>
<dbReference type="GO" id="GO:0030145">
    <property type="term" value="F:manganese ion binding"/>
    <property type="evidence" value="ECO:0007669"/>
    <property type="project" value="TreeGrafter"/>
</dbReference>
<evidence type="ECO:0000256" key="6">
    <source>
        <dbReference type="ARBA" id="ARBA00012529"/>
    </source>
</evidence>
<keyword evidence="8" id="KW-0479">Metal-binding</keyword>
<dbReference type="CDD" id="cd07396">
    <property type="entry name" value="MPP_Nbla03831"/>
    <property type="match status" value="1"/>
</dbReference>
<evidence type="ECO:0000256" key="12">
    <source>
        <dbReference type="ARBA" id="ARBA00032579"/>
    </source>
</evidence>